<gene>
    <name evidence="2" type="ORF">D1970_04195</name>
</gene>
<evidence type="ECO:0000313" key="2">
    <source>
        <dbReference type="EMBL" id="RID88041.1"/>
    </source>
</evidence>
<dbReference type="GO" id="GO:0016020">
    <property type="term" value="C:membrane"/>
    <property type="evidence" value="ECO:0007669"/>
    <property type="project" value="TreeGrafter"/>
</dbReference>
<dbReference type="InterPro" id="IPR050248">
    <property type="entry name" value="Polysacc_deacetylase_ArnD"/>
</dbReference>
<dbReference type="PANTHER" id="PTHR10587">
    <property type="entry name" value="GLYCOSYL TRANSFERASE-RELATED"/>
    <property type="match status" value="1"/>
</dbReference>
<dbReference type="RefSeq" id="WP_119111611.1">
    <property type="nucleotide sequence ID" value="NZ_CBCSEO010000001.1"/>
</dbReference>
<proteinExistence type="predicted"/>
<dbReference type="GO" id="GO:0016810">
    <property type="term" value="F:hydrolase activity, acting on carbon-nitrogen (but not peptide) bonds"/>
    <property type="evidence" value="ECO:0007669"/>
    <property type="project" value="InterPro"/>
</dbReference>
<organism evidence="2 3">
    <name type="scientific">Mesobacillus zeae</name>
    <dbReference type="NCBI Taxonomy" id="1917180"/>
    <lineage>
        <taxon>Bacteria</taxon>
        <taxon>Bacillati</taxon>
        <taxon>Bacillota</taxon>
        <taxon>Bacilli</taxon>
        <taxon>Bacillales</taxon>
        <taxon>Bacillaceae</taxon>
        <taxon>Mesobacillus</taxon>
    </lineage>
</organism>
<dbReference type="InterPro" id="IPR002509">
    <property type="entry name" value="NODB_dom"/>
</dbReference>
<dbReference type="Pfam" id="PF01522">
    <property type="entry name" value="Polysacc_deac_1"/>
    <property type="match status" value="1"/>
</dbReference>
<feature type="domain" description="NodB homology" evidence="1">
    <location>
        <begin position="125"/>
        <end position="301"/>
    </location>
</feature>
<dbReference type="OrthoDB" id="9812065at2"/>
<dbReference type="CDD" id="cd10950">
    <property type="entry name" value="CE4_BsYlxY_like"/>
    <property type="match status" value="1"/>
</dbReference>
<name>A0A398BFK4_9BACI</name>
<dbReference type="PROSITE" id="PS51677">
    <property type="entry name" value="NODB"/>
    <property type="match status" value="1"/>
</dbReference>
<comment type="caution">
    <text evidence="2">The sequence shown here is derived from an EMBL/GenBank/DDBJ whole genome shotgun (WGS) entry which is preliminary data.</text>
</comment>
<dbReference type="EMBL" id="QWVT01000008">
    <property type="protein sequence ID" value="RID88041.1"/>
    <property type="molecule type" value="Genomic_DNA"/>
</dbReference>
<dbReference type="Gene3D" id="3.20.20.370">
    <property type="entry name" value="Glycoside hydrolase/deacetylase"/>
    <property type="match status" value="1"/>
</dbReference>
<dbReference type="Proteomes" id="UP000265816">
    <property type="component" value="Unassembled WGS sequence"/>
</dbReference>
<dbReference type="GO" id="GO:0005975">
    <property type="term" value="P:carbohydrate metabolic process"/>
    <property type="evidence" value="ECO:0007669"/>
    <property type="project" value="InterPro"/>
</dbReference>
<dbReference type="SUPFAM" id="SSF88713">
    <property type="entry name" value="Glycoside hydrolase/deacetylase"/>
    <property type="match status" value="1"/>
</dbReference>
<dbReference type="NCBIfam" id="TIGR02873">
    <property type="entry name" value="spore_ylxY"/>
    <property type="match status" value="1"/>
</dbReference>
<sequence length="319" mass="35998">MRKLFLGAAIILGWLLVNNTYSQFYVAKLKSDTIPVSMHENHLYREIERKAEKYETAPIDARIDPVWKAIPGYNGLKVDLEKSYRKMKKSGKYSQDKLVLEQVSPKVHLGNLPPAAIYKGNQEKPMVSFVINVAWGNEYLSDMLATLKKHNVQATFFMEGRWVKNNPSLAKMIVSAGHEAGNHSFSHPKMERLSAAKANEEIKKTNAIIETTTGKVCRWFSPPSGGYRDETVKVAAANGLGTIMWSVDTIDWQKPDPQTLINRVTTKVHSGALILMHPTESTAKSLDRLITEMEKRNLEIGTVSELLDEERIMTKITKK</sequence>
<dbReference type="InterPro" id="IPR014228">
    <property type="entry name" value="Spore_polysacc_deacetyl_YlxY"/>
</dbReference>
<protein>
    <recommendedName>
        <fullName evidence="1">NodB homology domain-containing protein</fullName>
    </recommendedName>
</protein>
<reference evidence="2 3" key="1">
    <citation type="submission" date="2018-08" db="EMBL/GenBank/DDBJ databases">
        <title>Bacillus jemisoniae sp. nov., Bacillus chryseoplanitiae sp. nov., Bacillus resnikiae sp. nov., and Bacillus frankliniae sp. nov., isolated from Viking spacecraft and associated surfaces.</title>
        <authorList>
            <person name="Seuylemezian A."/>
            <person name="Vaishampayan P."/>
        </authorList>
    </citation>
    <scope>NUCLEOTIDE SEQUENCE [LARGE SCALE GENOMIC DNA]</scope>
    <source>
        <strain evidence="2 3">JJ-247</strain>
    </source>
</reference>
<dbReference type="InterPro" id="IPR011330">
    <property type="entry name" value="Glyco_hydro/deAcase_b/a-brl"/>
</dbReference>
<evidence type="ECO:0000259" key="1">
    <source>
        <dbReference type="PROSITE" id="PS51677"/>
    </source>
</evidence>
<keyword evidence="3" id="KW-1185">Reference proteome</keyword>
<dbReference type="PANTHER" id="PTHR10587:SF80">
    <property type="entry name" value="CHITOOLIGOSACCHARIDE DEACETYLASE"/>
    <property type="match status" value="1"/>
</dbReference>
<dbReference type="AlphaFoldDB" id="A0A398BFK4"/>
<evidence type="ECO:0000313" key="3">
    <source>
        <dbReference type="Proteomes" id="UP000265816"/>
    </source>
</evidence>
<accession>A0A398BFK4</accession>